<evidence type="ECO:0000259" key="2">
    <source>
        <dbReference type="Pfam" id="PF05532"/>
    </source>
</evidence>
<dbReference type="PANTHER" id="PTHR34977">
    <property type="entry name" value="UPF0337 PROTEIN YJBJ"/>
    <property type="match status" value="1"/>
</dbReference>
<name>A0A1R4H0J4_9GAMM</name>
<gene>
    <name evidence="3" type="ORF">CRENPOLYSF1_120015</name>
</gene>
<reference evidence="4" key="1">
    <citation type="submission" date="2017-02" db="EMBL/GenBank/DDBJ databases">
        <authorList>
            <person name="Daims H."/>
        </authorList>
    </citation>
    <scope>NUCLEOTIDE SEQUENCE [LARGE SCALE GENOMIC DNA]</scope>
</reference>
<dbReference type="EMBL" id="FUKI01000024">
    <property type="protein sequence ID" value="SJM89758.1"/>
    <property type="molecule type" value="Genomic_DNA"/>
</dbReference>
<dbReference type="Pfam" id="PF05532">
    <property type="entry name" value="CsbD"/>
    <property type="match status" value="1"/>
</dbReference>
<feature type="domain" description="CsbD-like" evidence="2">
    <location>
        <begin position="4"/>
        <end position="55"/>
    </location>
</feature>
<dbReference type="InterPro" id="IPR008462">
    <property type="entry name" value="CsbD"/>
</dbReference>
<dbReference type="SUPFAM" id="SSF69047">
    <property type="entry name" value="Hypothetical protein YjbJ"/>
    <property type="match status" value="1"/>
</dbReference>
<dbReference type="OrthoDB" id="9796058at2"/>
<comment type="similarity">
    <text evidence="1">Belongs to the UPF0337 (CsbD) family.</text>
</comment>
<protein>
    <submittedName>
        <fullName evidence="3">Putative stress response protein (Modular protein)</fullName>
    </submittedName>
</protein>
<evidence type="ECO:0000313" key="3">
    <source>
        <dbReference type="EMBL" id="SJM89758.1"/>
    </source>
</evidence>
<sequence>MNWDQIEGNWKQFKGNAKQQWGKLTDNQLDIIAGKRDQLAGTIQELYGVTKYDAEQQLNEWEALQKSGSCCCNKDASTPTKGCS</sequence>
<dbReference type="InterPro" id="IPR036629">
    <property type="entry name" value="YjbJ_sf"/>
</dbReference>
<dbReference type="Gene3D" id="1.10.1470.10">
    <property type="entry name" value="YjbJ"/>
    <property type="match status" value="1"/>
</dbReference>
<keyword evidence="4" id="KW-1185">Reference proteome</keyword>
<accession>A0A1R4H0J4</accession>
<dbReference type="RefSeq" id="WP_087142260.1">
    <property type="nucleotide sequence ID" value="NZ_FUKI01000024.1"/>
</dbReference>
<evidence type="ECO:0000313" key="4">
    <source>
        <dbReference type="Proteomes" id="UP000195667"/>
    </source>
</evidence>
<dbReference type="PANTHER" id="PTHR34977:SF1">
    <property type="entry name" value="UPF0337 PROTEIN YJBJ"/>
    <property type="match status" value="1"/>
</dbReference>
<proteinExistence type="inferred from homology"/>
<organism evidence="3 4">
    <name type="scientific">Crenothrix polyspora</name>
    <dbReference type="NCBI Taxonomy" id="360316"/>
    <lineage>
        <taxon>Bacteria</taxon>
        <taxon>Pseudomonadati</taxon>
        <taxon>Pseudomonadota</taxon>
        <taxon>Gammaproteobacteria</taxon>
        <taxon>Methylococcales</taxon>
        <taxon>Crenotrichaceae</taxon>
        <taxon>Crenothrix</taxon>
    </lineage>
</organism>
<dbReference type="InterPro" id="IPR050423">
    <property type="entry name" value="UPF0337_stress_rsp"/>
</dbReference>
<evidence type="ECO:0000256" key="1">
    <source>
        <dbReference type="ARBA" id="ARBA00009129"/>
    </source>
</evidence>
<dbReference type="AlphaFoldDB" id="A0A1R4H0J4"/>
<dbReference type="Proteomes" id="UP000195667">
    <property type="component" value="Unassembled WGS sequence"/>
</dbReference>